<dbReference type="InterPro" id="IPR029787">
    <property type="entry name" value="Nucleotide_cyclase"/>
</dbReference>
<dbReference type="InterPro" id="IPR052155">
    <property type="entry name" value="Biofilm_reg_signaling"/>
</dbReference>
<reference evidence="5" key="1">
    <citation type="journal article" date="2019" name="Int. J. Syst. Evol. Microbiol.">
        <title>The Global Catalogue of Microorganisms (GCM) 10K type strain sequencing project: providing services to taxonomists for standard genome sequencing and annotation.</title>
        <authorList>
            <consortium name="The Broad Institute Genomics Platform"/>
            <consortium name="The Broad Institute Genome Sequencing Center for Infectious Disease"/>
            <person name="Wu L."/>
            <person name="Ma J."/>
        </authorList>
    </citation>
    <scope>NUCLEOTIDE SEQUENCE [LARGE SCALE GENOMIC DNA]</scope>
    <source>
        <strain evidence="5">JCM 14046</strain>
    </source>
</reference>
<dbReference type="Gene3D" id="3.30.70.270">
    <property type="match status" value="1"/>
</dbReference>
<dbReference type="RefSeq" id="WP_344008050.1">
    <property type="nucleotide sequence ID" value="NZ_BAAAMY010000006.1"/>
</dbReference>
<dbReference type="PANTHER" id="PTHR44757:SF2">
    <property type="entry name" value="BIOFILM ARCHITECTURE MAINTENANCE PROTEIN MBAA"/>
    <property type="match status" value="1"/>
</dbReference>
<dbReference type="Proteomes" id="UP001501612">
    <property type="component" value="Unassembled WGS sequence"/>
</dbReference>
<dbReference type="InterPro" id="IPR001633">
    <property type="entry name" value="EAL_dom"/>
</dbReference>
<feature type="transmembrane region" description="Helical" evidence="1">
    <location>
        <begin position="154"/>
        <end position="174"/>
    </location>
</feature>
<dbReference type="InterPro" id="IPR035919">
    <property type="entry name" value="EAL_sf"/>
</dbReference>
<dbReference type="Pfam" id="PF00563">
    <property type="entry name" value="EAL"/>
    <property type="match status" value="1"/>
</dbReference>
<dbReference type="Pfam" id="PF00990">
    <property type="entry name" value="GGDEF"/>
    <property type="match status" value="1"/>
</dbReference>
<feature type="transmembrane region" description="Helical" evidence="1">
    <location>
        <begin position="279"/>
        <end position="297"/>
    </location>
</feature>
<feature type="domain" description="EAL" evidence="2">
    <location>
        <begin position="497"/>
        <end position="749"/>
    </location>
</feature>
<keyword evidence="1" id="KW-0472">Membrane</keyword>
<feature type="transmembrane region" description="Helical" evidence="1">
    <location>
        <begin position="186"/>
        <end position="207"/>
    </location>
</feature>
<sequence>MSPSLGAVPPTWWRALLAVGVALLVVEFTVPALEDVAYVAIGLLGVVGLGVGVRLNQPRHAAPWWAFVAGLSLWVVADLLLALGRDGLSDAAFAAGYAPLTLGLVLLARVRTAGRDLAGLLDAVMLALALTVAFLALLGWPVVASGDFSASQTAVELAFVAGDLLLLAGLVRIATSPGGWVLPMRLLAAAIALVVAADALSLALRLYGGVAEPRLPDVLYLLSYLAWGAAALHPGMLVLTERGRPQPMALGRARLGALGLAVVTPTVCRAVQTLTELRATPWTVVLGTFVITGLVLVRLRLAFTEVEAAHDESTALRDQLSHEATHDGLTGLPNRARGLVLVESALNRVFAGGGSVSVLFIDLDGFKQVNDTFGHRAGDVLLQRVAERLRAAMRDGDTAIRLGGDEFVVVVEALPDSDAAMALARRLITTISEPVTLGSLGTAKVGASIGVSQCFDGTTDAVTLLDEADMAAYRAKAGGRGRAELFDPAMRAAAREAESLASDLRRAVVDDRLELRYQPIVDAHTGRVRSWEALVRWNRPGHGLLTPGSFLPVAERSELIRDIDRWVVRAATAQLSRWTTDLGRDDLAVHVNVSDRQLRRDGLVADVADALAASGLAGSRLVLEIDHASALADPRATAHLAEVRELGVRVAFADFEAGFRSLLALPDAPVDLVKIGSDFLHVGTTEHDKLLHLVIQGVRAVGLDVIAEGVERADQLATLRALDCAMVQGYHLARPMTTAKAGAYLQEAALDPFSGLQPRTPG</sequence>
<feature type="transmembrane region" description="Helical" evidence="1">
    <location>
        <begin position="12"/>
        <end position="30"/>
    </location>
</feature>
<dbReference type="SUPFAM" id="SSF55073">
    <property type="entry name" value="Nucleotide cyclase"/>
    <property type="match status" value="1"/>
</dbReference>
<keyword evidence="5" id="KW-1185">Reference proteome</keyword>
<feature type="transmembrane region" description="Helical" evidence="1">
    <location>
        <begin position="62"/>
        <end position="85"/>
    </location>
</feature>
<proteinExistence type="predicted"/>
<feature type="transmembrane region" description="Helical" evidence="1">
    <location>
        <begin position="120"/>
        <end position="142"/>
    </location>
</feature>
<accession>A0ABP5AVQ8</accession>
<feature type="transmembrane region" description="Helical" evidence="1">
    <location>
        <begin position="91"/>
        <end position="108"/>
    </location>
</feature>
<dbReference type="PANTHER" id="PTHR44757">
    <property type="entry name" value="DIGUANYLATE CYCLASE DGCP"/>
    <property type="match status" value="1"/>
</dbReference>
<dbReference type="SMART" id="SM00052">
    <property type="entry name" value="EAL"/>
    <property type="match status" value="1"/>
</dbReference>
<dbReference type="SUPFAM" id="SSF141868">
    <property type="entry name" value="EAL domain-like"/>
    <property type="match status" value="1"/>
</dbReference>
<keyword evidence="1" id="KW-0812">Transmembrane</keyword>
<dbReference type="InterPro" id="IPR000160">
    <property type="entry name" value="GGDEF_dom"/>
</dbReference>
<comment type="caution">
    <text evidence="4">The sequence shown here is derived from an EMBL/GenBank/DDBJ whole genome shotgun (WGS) entry which is preliminary data.</text>
</comment>
<evidence type="ECO:0008006" key="6">
    <source>
        <dbReference type="Google" id="ProtNLM"/>
    </source>
</evidence>
<dbReference type="CDD" id="cd01948">
    <property type="entry name" value="EAL"/>
    <property type="match status" value="1"/>
</dbReference>
<evidence type="ECO:0000259" key="3">
    <source>
        <dbReference type="PROSITE" id="PS50887"/>
    </source>
</evidence>
<dbReference type="Gene3D" id="3.20.20.450">
    <property type="entry name" value="EAL domain"/>
    <property type="match status" value="1"/>
</dbReference>
<dbReference type="InterPro" id="IPR043128">
    <property type="entry name" value="Rev_trsase/Diguanyl_cyclase"/>
</dbReference>
<protein>
    <recommendedName>
        <fullName evidence="6">EAL domain-containing protein</fullName>
    </recommendedName>
</protein>
<evidence type="ECO:0000313" key="4">
    <source>
        <dbReference type="EMBL" id="GAA1923853.1"/>
    </source>
</evidence>
<dbReference type="SMART" id="SM00267">
    <property type="entry name" value="GGDEF"/>
    <property type="match status" value="1"/>
</dbReference>
<dbReference type="CDD" id="cd01949">
    <property type="entry name" value="GGDEF"/>
    <property type="match status" value="1"/>
</dbReference>
<feature type="domain" description="GGDEF" evidence="3">
    <location>
        <begin position="354"/>
        <end position="488"/>
    </location>
</feature>
<dbReference type="PROSITE" id="PS50887">
    <property type="entry name" value="GGDEF"/>
    <property type="match status" value="1"/>
</dbReference>
<organism evidence="4 5">
    <name type="scientific">Nocardioides lentus</name>
    <dbReference type="NCBI Taxonomy" id="338077"/>
    <lineage>
        <taxon>Bacteria</taxon>
        <taxon>Bacillati</taxon>
        <taxon>Actinomycetota</taxon>
        <taxon>Actinomycetes</taxon>
        <taxon>Propionibacteriales</taxon>
        <taxon>Nocardioidaceae</taxon>
        <taxon>Nocardioides</taxon>
    </lineage>
</organism>
<evidence type="ECO:0000313" key="5">
    <source>
        <dbReference type="Proteomes" id="UP001501612"/>
    </source>
</evidence>
<name>A0ABP5AVQ8_9ACTN</name>
<dbReference type="PROSITE" id="PS50883">
    <property type="entry name" value="EAL"/>
    <property type="match status" value="1"/>
</dbReference>
<dbReference type="NCBIfam" id="TIGR00254">
    <property type="entry name" value="GGDEF"/>
    <property type="match status" value="1"/>
</dbReference>
<dbReference type="EMBL" id="BAAAMY010000006">
    <property type="protein sequence ID" value="GAA1923853.1"/>
    <property type="molecule type" value="Genomic_DNA"/>
</dbReference>
<keyword evidence="1" id="KW-1133">Transmembrane helix</keyword>
<evidence type="ECO:0000256" key="1">
    <source>
        <dbReference type="SAM" id="Phobius"/>
    </source>
</evidence>
<evidence type="ECO:0000259" key="2">
    <source>
        <dbReference type="PROSITE" id="PS50883"/>
    </source>
</evidence>
<feature type="transmembrane region" description="Helical" evidence="1">
    <location>
        <begin position="36"/>
        <end position="55"/>
    </location>
</feature>
<feature type="transmembrane region" description="Helical" evidence="1">
    <location>
        <begin position="219"/>
        <end position="239"/>
    </location>
</feature>
<gene>
    <name evidence="4" type="ORF">GCM10009737_26840</name>
</gene>